<keyword evidence="2" id="KW-1185">Reference proteome</keyword>
<name>A0A2W1BSG5_HELAM</name>
<dbReference type="InterPro" id="IPR027124">
    <property type="entry name" value="Swc5/CFDP1/2"/>
</dbReference>
<dbReference type="CDD" id="cd09076">
    <property type="entry name" value="L1-EN"/>
    <property type="match status" value="1"/>
</dbReference>
<dbReference type="InterPro" id="IPR036691">
    <property type="entry name" value="Endo/exonu/phosph_ase_sf"/>
</dbReference>
<dbReference type="SUPFAM" id="SSF56219">
    <property type="entry name" value="DNase I-like"/>
    <property type="match status" value="1"/>
</dbReference>
<dbReference type="PANTHER" id="PTHR23227:SF67">
    <property type="entry name" value="CRANIOFACIAL DEVELOPMENT PROTEIN 2-LIKE"/>
    <property type="match status" value="1"/>
</dbReference>
<gene>
    <name evidence="1" type="primary">HaOG205732</name>
    <name evidence="1" type="ORF">B5X24_HaOG205732</name>
</gene>
<dbReference type="Proteomes" id="UP000249218">
    <property type="component" value="Unassembled WGS sequence"/>
</dbReference>
<organism evidence="1 2">
    <name type="scientific">Helicoverpa armigera</name>
    <name type="common">Cotton bollworm</name>
    <name type="synonym">Heliothis armigera</name>
    <dbReference type="NCBI Taxonomy" id="29058"/>
    <lineage>
        <taxon>Eukaryota</taxon>
        <taxon>Metazoa</taxon>
        <taxon>Ecdysozoa</taxon>
        <taxon>Arthropoda</taxon>
        <taxon>Hexapoda</taxon>
        <taxon>Insecta</taxon>
        <taxon>Pterygota</taxon>
        <taxon>Neoptera</taxon>
        <taxon>Endopterygota</taxon>
        <taxon>Lepidoptera</taxon>
        <taxon>Glossata</taxon>
        <taxon>Ditrysia</taxon>
        <taxon>Noctuoidea</taxon>
        <taxon>Noctuidae</taxon>
        <taxon>Heliothinae</taxon>
        <taxon>Helicoverpa</taxon>
    </lineage>
</organism>
<dbReference type="AlphaFoldDB" id="A0A2W1BSG5"/>
<dbReference type="PANTHER" id="PTHR23227">
    <property type="entry name" value="BUCENTAUR RELATED"/>
    <property type="match status" value="1"/>
</dbReference>
<reference evidence="1 2" key="1">
    <citation type="journal article" date="2017" name="BMC Biol.">
        <title>Genomic innovations, transcriptional plasticity and gene loss underlying the evolution and divergence of two highly polyphagous and invasive Helicoverpa pest species.</title>
        <authorList>
            <person name="Pearce S.L."/>
            <person name="Clarke D.F."/>
            <person name="East P.D."/>
            <person name="Elfekih S."/>
            <person name="Gordon K.H."/>
            <person name="Jermiin L.S."/>
            <person name="McGaughran A."/>
            <person name="Oakeshott J.G."/>
            <person name="Papanikolaou A."/>
            <person name="Perera O.P."/>
            <person name="Rane R.V."/>
            <person name="Richards S."/>
            <person name="Tay W.T."/>
            <person name="Walsh T.K."/>
            <person name="Anderson A."/>
            <person name="Anderson C.J."/>
            <person name="Asgari S."/>
            <person name="Board P.G."/>
            <person name="Bretschneider A."/>
            <person name="Campbell P.M."/>
            <person name="Chertemps T."/>
            <person name="Christeller J.T."/>
            <person name="Coppin C.W."/>
            <person name="Downes S.J."/>
            <person name="Duan G."/>
            <person name="Farnsworth C.A."/>
            <person name="Good R.T."/>
            <person name="Han L.B."/>
            <person name="Han Y.C."/>
            <person name="Hatje K."/>
            <person name="Horne I."/>
            <person name="Huang Y.P."/>
            <person name="Hughes D.S."/>
            <person name="Jacquin-Joly E."/>
            <person name="James W."/>
            <person name="Jhangiani S."/>
            <person name="Kollmar M."/>
            <person name="Kuwar S.S."/>
            <person name="Li S."/>
            <person name="Liu N.Y."/>
            <person name="Maibeche M.T."/>
            <person name="Miller J.R."/>
            <person name="Montagne N."/>
            <person name="Perry T."/>
            <person name="Qu J."/>
            <person name="Song S.V."/>
            <person name="Sutton G.G."/>
            <person name="Vogel H."/>
            <person name="Walenz B.P."/>
            <person name="Xu W."/>
            <person name="Zhang H.J."/>
            <person name="Zou Z."/>
            <person name="Batterham P."/>
            <person name="Edwards O.R."/>
            <person name="Feyereisen R."/>
            <person name="Gibbs R.A."/>
            <person name="Heckel D.G."/>
            <person name="McGrath A."/>
            <person name="Robin C."/>
            <person name="Scherer S.E."/>
            <person name="Worley K.C."/>
            <person name="Wu Y.D."/>
        </authorList>
    </citation>
    <scope>NUCLEOTIDE SEQUENCE [LARGE SCALE GENOMIC DNA]</scope>
    <source>
        <strain evidence="1">Harm_GR_Male_#8</strain>
        <tissue evidence="1">Whole organism</tissue>
    </source>
</reference>
<accession>A0A2W1BSG5</accession>
<dbReference type="Gene3D" id="3.60.10.10">
    <property type="entry name" value="Endonuclease/exonuclease/phosphatase"/>
    <property type="match status" value="1"/>
</dbReference>
<dbReference type="GO" id="GO:0003824">
    <property type="term" value="F:catalytic activity"/>
    <property type="evidence" value="ECO:0007669"/>
    <property type="project" value="InterPro"/>
</dbReference>
<sequence length="294" mass="32770">MLRYKLQILGLSEVRRNGFGELRTSRGLTFLYSGKEDEEDVRENGVGFLLSDAAKKSLLDWKPISERIITARFNSKARKITVVQCYAPTNPASEEDKDDFYSALNLTLKNIRKQDIVIVMGDLNAKVGTDNDGCQRHMGTHGMGVRNGNGERFLEFCQDNDLTIGGTLFIHGDHHKYTWNSPDGITKNQIDHLAISSKWRSSLLDVRNRRGADIDSDHHLVVAEVRLKVAVARAASSTSRTPLLLSTRSGTTSKWPIQRPAPSFLDTKHTLVRTGCHNEPGTSLKKGASSTFNF</sequence>
<proteinExistence type="predicted"/>
<dbReference type="EMBL" id="KZ149985">
    <property type="protein sequence ID" value="PZC75700.1"/>
    <property type="molecule type" value="Genomic_DNA"/>
</dbReference>
<evidence type="ECO:0000313" key="1">
    <source>
        <dbReference type="EMBL" id="PZC75700.1"/>
    </source>
</evidence>
<evidence type="ECO:0000313" key="2">
    <source>
        <dbReference type="Proteomes" id="UP000249218"/>
    </source>
</evidence>
<protein>
    <submittedName>
        <fullName evidence="1">Uncharacterized protein</fullName>
    </submittedName>
</protein>
<dbReference type="OrthoDB" id="412793at2759"/>